<dbReference type="Pfam" id="PF00106">
    <property type="entry name" value="adh_short"/>
    <property type="match status" value="1"/>
</dbReference>
<reference evidence="4" key="1">
    <citation type="submission" date="2018-06" db="EMBL/GenBank/DDBJ databases">
        <title>Aestuariibacter litoralis strain KCTC 52945T.</title>
        <authorList>
            <person name="Li X."/>
            <person name="Salam N."/>
            <person name="Li J.-L."/>
            <person name="Chen Y.-M."/>
            <person name="Yang Z.-W."/>
            <person name="Zhang L.-Y."/>
            <person name="Han M.-X."/>
            <person name="Xiao M."/>
            <person name="Li W.-J."/>
        </authorList>
    </citation>
    <scope>NUCLEOTIDE SEQUENCE [LARGE SCALE GENOMIC DNA]</scope>
    <source>
        <strain evidence="4">KCTC 52945</strain>
    </source>
</reference>
<sequence>MSDYESGILNSRSGPGRDRLPWRVAWVTGASTGIGRHMAGQLLAAGVKVAVSARSADRLRDMGEGALAVPLDVTDSQACVAAVAQIEAALGPIDLAVFGAGAYTPVKADDIDVKVFARTMETNYMGVVNCLAAMAPLMLARRRGHVSWIASVAGYMGLPKAAAYGPTKAALINLAESLEPELRLKGVRLSVINPGFVATPLTAQNDFEMPFLMQPDEAARRSIAGLAEGRFEIAYPRRFVAILRALRMLPYPVFFRLITRFVLKAG</sequence>
<dbReference type="Gene3D" id="3.40.50.720">
    <property type="entry name" value="NAD(P)-binding Rossmann-like Domain"/>
    <property type="match status" value="1"/>
</dbReference>
<accession>A0A2W2BMA1</accession>
<dbReference type="InterPro" id="IPR002347">
    <property type="entry name" value="SDR_fam"/>
</dbReference>
<dbReference type="GO" id="GO:0016491">
    <property type="term" value="F:oxidoreductase activity"/>
    <property type="evidence" value="ECO:0007669"/>
    <property type="project" value="UniProtKB-KW"/>
</dbReference>
<evidence type="ECO:0000256" key="1">
    <source>
        <dbReference type="ARBA" id="ARBA00006484"/>
    </source>
</evidence>
<dbReference type="EMBL" id="QKVK01000003">
    <property type="protein sequence ID" value="PZF77359.1"/>
    <property type="molecule type" value="Genomic_DNA"/>
</dbReference>
<dbReference type="AlphaFoldDB" id="A0A2W2BMA1"/>
<dbReference type="SUPFAM" id="SSF51735">
    <property type="entry name" value="NAD(P)-binding Rossmann-fold domains"/>
    <property type="match status" value="1"/>
</dbReference>
<keyword evidence="2" id="KW-0560">Oxidoreductase</keyword>
<proteinExistence type="inferred from homology"/>
<evidence type="ECO:0000256" key="2">
    <source>
        <dbReference type="ARBA" id="ARBA00023002"/>
    </source>
</evidence>
<comment type="similarity">
    <text evidence="1">Belongs to the short-chain dehydrogenases/reductases (SDR) family.</text>
</comment>
<dbReference type="GO" id="GO:0016020">
    <property type="term" value="C:membrane"/>
    <property type="evidence" value="ECO:0007669"/>
    <property type="project" value="TreeGrafter"/>
</dbReference>
<organism evidence="3 4">
    <name type="scientific">Aestuariivirga litoralis</name>
    <dbReference type="NCBI Taxonomy" id="2650924"/>
    <lineage>
        <taxon>Bacteria</taxon>
        <taxon>Pseudomonadati</taxon>
        <taxon>Pseudomonadota</taxon>
        <taxon>Alphaproteobacteria</taxon>
        <taxon>Hyphomicrobiales</taxon>
        <taxon>Aestuariivirgaceae</taxon>
        <taxon>Aestuariivirga</taxon>
    </lineage>
</organism>
<dbReference type="PRINTS" id="PR00081">
    <property type="entry name" value="GDHRDH"/>
</dbReference>
<dbReference type="PANTHER" id="PTHR44196">
    <property type="entry name" value="DEHYDROGENASE/REDUCTASE SDR FAMILY MEMBER 7B"/>
    <property type="match status" value="1"/>
</dbReference>
<dbReference type="Proteomes" id="UP000248795">
    <property type="component" value="Unassembled WGS sequence"/>
</dbReference>
<evidence type="ECO:0000313" key="3">
    <source>
        <dbReference type="EMBL" id="PZF77359.1"/>
    </source>
</evidence>
<gene>
    <name evidence="3" type="ORF">DK847_08540</name>
</gene>
<dbReference type="RefSeq" id="WP_111197751.1">
    <property type="nucleotide sequence ID" value="NZ_QKVK01000003.1"/>
</dbReference>
<name>A0A2W2BMA1_9HYPH</name>
<evidence type="ECO:0000313" key="4">
    <source>
        <dbReference type="Proteomes" id="UP000248795"/>
    </source>
</evidence>
<comment type="caution">
    <text evidence="3">The sequence shown here is derived from an EMBL/GenBank/DDBJ whole genome shotgun (WGS) entry which is preliminary data.</text>
</comment>
<protein>
    <submittedName>
        <fullName evidence="3">Oxidoreductase</fullName>
    </submittedName>
</protein>
<dbReference type="InterPro" id="IPR036291">
    <property type="entry name" value="NAD(P)-bd_dom_sf"/>
</dbReference>
<dbReference type="PANTHER" id="PTHR44196:SF1">
    <property type="entry name" value="DEHYDROGENASE_REDUCTASE SDR FAMILY MEMBER 7B"/>
    <property type="match status" value="1"/>
</dbReference>
<keyword evidence="4" id="KW-1185">Reference proteome</keyword>